<dbReference type="PANTHER" id="PTHR48111:SF1">
    <property type="entry name" value="TWO-COMPONENT RESPONSE REGULATOR ORR33"/>
    <property type="match status" value="1"/>
</dbReference>
<dbReference type="InterPro" id="IPR011006">
    <property type="entry name" value="CheY-like_superfamily"/>
</dbReference>
<organism evidence="12 13">
    <name type="scientific">Clostridium aestuarii</name>
    <dbReference type="NCBI Taxonomy" id="338193"/>
    <lineage>
        <taxon>Bacteria</taxon>
        <taxon>Bacillati</taxon>
        <taxon>Bacillota</taxon>
        <taxon>Clostridia</taxon>
        <taxon>Eubacteriales</taxon>
        <taxon>Clostridiaceae</taxon>
        <taxon>Clostridium</taxon>
    </lineage>
</organism>
<dbReference type="RefSeq" id="WP_268041296.1">
    <property type="nucleotide sequence ID" value="NZ_JAPQER010000004.1"/>
</dbReference>
<dbReference type="Gene3D" id="3.40.50.2300">
    <property type="match status" value="1"/>
</dbReference>
<proteinExistence type="predicted"/>
<feature type="modified residue" description="4-aspartylphosphate" evidence="8">
    <location>
        <position position="53"/>
    </location>
</feature>
<feature type="domain" description="Response regulatory" evidence="10">
    <location>
        <begin position="4"/>
        <end position="118"/>
    </location>
</feature>
<dbReference type="PANTHER" id="PTHR48111">
    <property type="entry name" value="REGULATOR OF RPOS"/>
    <property type="match status" value="1"/>
</dbReference>
<dbReference type="PROSITE" id="PS50110">
    <property type="entry name" value="RESPONSE_REGULATORY"/>
    <property type="match status" value="1"/>
</dbReference>
<evidence type="ECO:0000313" key="13">
    <source>
        <dbReference type="Proteomes" id="UP001078443"/>
    </source>
</evidence>
<evidence type="ECO:0000256" key="5">
    <source>
        <dbReference type="ARBA" id="ARBA00023125"/>
    </source>
</evidence>
<keyword evidence="3" id="KW-0902">Two-component regulatory system</keyword>
<dbReference type="SUPFAM" id="SSF52172">
    <property type="entry name" value="CheY-like"/>
    <property type="match status" value="1"/>
</dbReference>
<dbReference type="SMART" id="SM00862">
    <property type="entry name" value="Trans_reg_C"/>
    <property type="match status" value="1"/>
</dbReference>
<dbReference type="SMART" id="SM00448">
    <property type="entry name" value="REC"/>
    <property type="match status" value="1"/>
</dbReference>
<keyword evidence="13" id="KW-1185">Reference proteome</keyword>
<keyword evidence="5 9" id="KW-0238">DNA-binding</keyword>
<feature type="domain" description="OmpR/PhoB-type" evidence="11">
    <location>
        <begin position="126"/>
        <end position="222"/>
    </location>
</feature>
<dbReference type="PROSITE" id="PS51755">
    <property type="entry name" value="OMPR_PHOB"/>
    <property type="match status" value="1"/>
</dbReference>
<accession>A0ABT4D164</accession>
<dbReference type="Gene3D" id="6.10.250.690">
    <property type="match status" value="1"/>
</dbReference>
<evidence type="ECO:0000256" key="9">
    <source>
        <dbReference type="PROSITE-ProRule" id="PRU01091"/>
    </source>
</evidence>
<evidence type="ECO:0000256" key="1">
    <source>
        <dbReference type="ARBA" id="ARBA00018672"/>
    </source>
</evidence>
<evidence type="ECO:0000256" key="3">
    <source>
        <dbReference type="ARBA" id="ARBA00023012"/>
    </source>
</evidence>
<dbReference type="CDD" id="cd17574">
    <property type="entry name" value="REC_OmpR"/>
    <property type="match status" value="1"/>
</dbReference>
<evidence type="ECO:0000256" key="4">
    <source>
        <dbReference type="ARBA" id="ARBA00023015"/>
    </source>
</evidence>
<dbReference type="CDD" id="cd00383">
    <property type="entry name" value="trans_reg_C"/>
    <property type="match status" value="1"/>
</dbReference>
<evidence type="ECO:0000256" key="7">
    <source>
        <dbReference type="ARBA" id="ARBA00024867"/>
    </source>
</evidence>
<dbReference type="InterPro" id="IPR039420">
    <property type="entry name" value="WalR-like"/>
</dbReference>
<keyword evidence="2 8" id="KW-0597">Phosphoprotein</keyword>
<evidence type="ECO:0000256" key="2">
    <source>
        <dbReference type="ARBA" id="ARBA00022553"/>
    </source>
</evidence>
<gene>
    <name evidence="12" type="ORF">OW763_11555</name>
</gene>
<comment type="function">
    <text evidence="7">May play the central regulatory role in sporulation. It may be an element of the effector pathway responsible for the activation of sporulation genes in response to nutritional stress. Spo0A may act in concert with spo0H (a sigma factor) to control the expression of some genes that are critical to the sporulation process.</text>
</comment>
<dbReference type="Gene3D" id="1.10.10.10">
    <property type="entry name" value="Winged helix-like DNA-binding domain superfamily/Winged helix DNA-binding domain"/>
    <property type="match status" value="1"/>
</dbReference>
<sequence>MKGKILIIEDERQLSEVMALYLTKEGYELDFAYDGEEGEDKIESDFYDLVILDVMMPKKDGWSLLRSIKANHADISVILTTARGEEDDRIFGLELGADDYMVKPLSMRELVLRVNLRLNSKVTKNENKVIMDNLIIEEENRTITEDNKVINLTPKEFDLFIFLLKNANQVFKRDQLLDKVWGYDFIGDTRTVDTHVKKLREKIKFSSKNLKTVWGVGYKLELKSKKTGR</sequence>
<dbReference type="Pfam" id="PF00486">
    <property type="entry name" value="Trans_reg_C"/>
    <property type="match status" value="1"/>
</dbReference>
<reference evidence="12" key="1">
    <citation type="submission" date="2022-12" db="EMBL/GenBank/DDBJ databases">
        <authorList>
            <person name="Wang J."/>
        </authorList>
    </citation>
    <scope>NUCLEOTIDE SEQUENCE</scope>
    <source>
        <strain evidence="12">HY-45-18</strain>
    </source>
</reference>
<evidence type="ECO:0000256" key="6">
    <source>
        <dbReference type="ARBA" id="ARBA00023163"/>
    </source>
</evidence>
<dbReference type="EMBL" id="JAPQER010000004">
    <property type="protein sequence ID" value="MCY6484979.1"/>
    <property type="molecule type" value="Genomic_DNA"/>
</dbReference>
<evidence type="ECO:0000313" key="12">
    <source>
        <dbReference type="EMBL" id="MCY6484979.1"/>
    </source>
</evidence>
<name>A0ABT4D164_9CLOT</name>
<dbReference type="Proteomes" id="UP001078443">
    <property type="component" value="Unassembled WGS sequence"/>
</dbReference>
<evidence type="ECO:0000259" key="10">
    <source>
        <dbReference type="PROSITE" id="PS50110"/>
    </source>
</evidence>
<keyword evidence="6" id="KW-0804">Transcription</keyword>
<dbReference type="Pfam" id="PF00072">
    <property type="entry name" value="Response_reg"/>
    <property type="match status" value="1"/>
</dbReference>
<comment type="caution">
    <text evidence="12">The sequence shown here is derived from an EMBL/GenBank/DDBJ whole genome shotgun (WGS) entry which is preliminary data.</text>
</comment>
<evidence type="ECO:0000256" key="8">
    <source>
        <dbReference type="PROSITE-ProRule" id="PRU00169"/>
    </source>
</evidence>
<evidence type="ECO:0000259" key="11">
    <source>
        <dbReference type="PROSITE" id="PS51755"/>
    </source>
</evidence>
<protein>
    <recommendedName>
        <fullName evidence="1">Stage 0 sporulation protein A homolog</fullName>
    </recommendedName>
</protein>
<feature type="DNA-binding region" description="OmpR/PhoB-type" evidence="9">
    <location>
        <begin position="126"/>
        <end position="222"/>
    </location>
</feature>
<dbReference type="InterPro" id="IPR001867">
    <property type="entry name" value="OmpR/PhoB-type_DNA-bd"/>
</dbReference>
<dbReference type="InterPro" id="IPR001789">
    <property type="entry name" value="Sig_transdc_resp-reg_receiver"/>
</dbReference>
<dbReference type="InterPro" id="IPR036388">
    <property type="entry name" value="WH-like_DNA-bd_sf"/>
</dbReference>
<keyword evidence="4" id="KW-0805">Transcription regulation</keyword>